<evidence type="ECO:0000256" key="3">
    <source>
        <dbReference type="SAM" id="SignalP"/>
    </source>
</evidence>
<dbReference type="eggNOG" id="KOG1339">
    <property type="taxonomic scope" value="Eukaryota"/>
</dbReference>
<keyword evidence="3" id="KW-0732">Signal</keyword>
<dbReference type="RefSeq" id="XP_501434.1">
    <property type="nucleotide sequence ID" value="XM_501434.1"/>
</dbReference>
<dbReference type="PROSITE" id="PS51767">
    <property type="entry name" value="PEPTIDASE_A1"/>
    <property type="match status" value="1"/>
</dbReference>
<dbReference type="OrthoDB" id="771136at2759"/>
<evidence type="ECO:0000256" key="1">
    <source>
        <dbReference type="ARBA" id="ARBA00007447"/>
    </source>
</evidence>
<dbReference type="InterPro" id="IPR033121">
    <property type="entry name" value="PEPTIDASE_A1"/>
</dbReference>
<dbReference type="VEuPathDB" id="FungiDB:YALI1_C05734g"/>
<dbReference type="GO" id="GO:0051603">
    <property type="term" value="P:proteolysis involved in protein catabolic process"/>
    <property type="evidence" value="ECO:0007669"/>
    <property type="project" value="TreeGrafter"/>
</dbReference>
<organism evidence="5 7">
    <name type="scientific">Yarrowia lipolytica</name>
    <name type="common">Candida lipolytica</name>
    <dbReference type="NCBI Taxonomy" id="4952"/>
    <lineage>
        <taxon>Eukaryota</taxon>
        <taxon>Fungi</taxon>
        <taxon>Dikarya</taxon>
        <taxon>Ascomycota</taxon>
        <taxon>Saccharomycotina</taxon>
        <taxon>Dipodascomycetes</taxon>
        <taxon>Dipodascales</taxon>
        <taxon>Dipodascales incertae sedis</taxon>
        <taxon>Yarrowia</taxon>
    </lineage>
</organism>
<dbReference type="VEuPathDB" id="FungiDB:YALI0_C04279g"/>
<dbReference type="CDD" id="cd05471">
    <property type="entry name" value="pepsin_like"/>
    <property type="match status" value="1"/>
</dbReference>
<dbReference type="InterPro" id="IPR001461">
    <property type="entry name" value="Aspartic_peptidase_A1"/>
</dbReference>
<sequence>MIFSNILLSTVAAAAVINLPLKARDLSDAPEIAAELFKRQAGVFHSTQTKGDIFYEAEIEIGTPPQKVSVCFDTGSPLLWVPGSNSTQCKDSCKGRTYDVSKSSSWQYQKEGKNWGGTGNWGKDTVSYAGQTLEDFNVWVSKDKIANSQGIFGQSISDNKHGSFIQGLADSGKISRAVYSLNAEKPVLFADASTKGVVTNVYYGGFDKAKYEGPLTTINCSHPGGYGMPLGGLSIQGEEIPEEKNKRQIVLDTGGIKVQYSNNTVEALSKKFGGEGQFSEGAWEVGCDQKPEITYHFGETKIDMPLSDYVSKGKDGKCRINKIHLSGNDVKTLLTGPTLISRALVIYDNERSQITIAKAKYTDETDVVEITGDIPGAVPFKP</sequence>
<feature type="signal peptide" evidence="3">
    <location>
        <begin position="1"/>
        <end position="23"/>
    </location>
</feature>
<dbReference type="Proteomes" id="UP000256601">
    <property type="component" value="Unassembled WGS sequence"/>
</dbReference>
<feature type="chain" id="PRO_5033741533" evidence="3">
    <location>
        <begin position="24"/>
        <end position="382"/>
    </location>
</feature>
<dbReference type="PANTHER" id="PTHR47966">
    <property type="entry name" value="BETA-SITE APP-CLEAVING ENZYME, ISOFORM A-RELATED"/>
    <property type="match status" value="1"/>
</dbReference>
<dbReference type="GeneID" id="2909397"/>
<evidence type="ECO:0000256" key="2">
    <source>
        <dbReference type="PIRSR" id="PIRSR601461-1"/>
    </source>
</evidence>
<name>A0A1H6PJM9_YARLL</name>
<dbReference type="Pfam" id="PF00026">
    <property type="entry name" value="Asp"/>
    <property type="match status" value="1"/>
</dbReference>
<comment type="similarity">
    <text evidence="1">Belongs to the peptidase A1 family.</text>
</comment>
<dbReference type="InterPro" id="IPR034164">
    <property type="entry name" value="Pepsin-like_dom"/>
</dbReference>
<dbReference type="GO" id="GO:0004190">
    <property type="term" value="F:aspartic-type endopeptidase activity"/>
    <property type="evidence" value="ECO:0007669"/>
    <property type="project" value="InterPro"/>
</dbReference>
<evidence type="ECO:0000313" key="6">
    <source>
        <dbReference type="EMBL" id="RDW24832.1"/>
    </source>
</evidence>
<protein>
    <submittedName>
        <fullName evidence="6">Aspartic peptidase domain-containing protein</fullName>
    </submittedName>
</protein>
<gene>
    <name evidence="6" type="ORF">B0I71DRAFT_133625</name>
    <name evidence="5" type="ORF">YALI1_C05734g</name>
</gene>
<dbReference type="KEGG" id="yli:2909397"/>
<reference evidence="6 8" key="2">
    <citation type="submission" date="2018-07" db="EMBL/GenBank/DDBJ databases">
        <title>Draft Genome Assemblies for Five Robust Yarrowia lipolytica Strains Exhibiting High Lipid Production and Pentose Sugar Utilization and Sugar Alcohol Secretion from Undetoxified Lignocellulosic Biomass Hydrolysates.</title>
        <authorList>
            <consortium name="DOE Joint Genome Institute"/>
            <person name="Walker C."/>
            <person name="Ryu S."/>
            <person name="Na H."/>
            <person name="Zane M."/>
            <person name="LaButti K."/>
            <person name="Lipzen A."/>
            <person name="Haridas S."/>
            <person name="Barry K."/>
            <person name="Grigoriev I.V."/>
            <person name="Quarterman J."/>
            <person name="Slininger P."/>
            <person name="Dien B."/>
            <person name="Trinh C.T."/>
        </authorList>
    </citation>
    <scope>NUCLEOTIDE SEQUENCE [LARGE SCALE GENOMIC DNA]</scope>
    <source>
        <strain evidence="6 8">YB392</strain>
    </source>
</reference>
<accession>A0A1H6PJM9</accession>
<dbReference type="FunFam" id="2.40.70.10:FF:000134">
    <property type="entry name" value="YALI0D22957p"/>
    <property type="match status" value="1"/>
</dbReference>
<dbReference type="AlphaFoldDB" id="A0A1H6PJM9"/>
<evidence type="ECO:0000259" key="4">
    <source>
        <dbReference type="PROSITE" id="PS51767"/>
    </source>
</evidence>
<evidence type="ECO:0000313" key="8">
    <source>
        <dbReference type="Proteomes" id="UP000256601"/>
    </source>
</evidence>
<dbReference type="PANTHER" id="PTHR47966:SF51">
    <property type="entry name" value="BETA-SITE APP-CLEAVING ENZYME, ISOFORM A-RELATED"/>
    <property type="match status" value="1"/>
</dbReference>
<dbReference type="EMBL" id="CP017555">
    <property type="protein sequence ID" value="AOW02324.1"/>
    <property type="molecule type" value="Genomic_DNA"/>
</dbReference>
<evidence type="ECO:0000313" key="7">
    <source>
        <dbReference type="Proteomes" id="UP000182444"/>
    </source>
</evidence>
<reference evidence="5 7" key="1">
    <citation type="journal article" date="2016" name="PLoS ONE">
        <title>Sequence Assembly of Yarrowia lipolytica Strain W29/CLIB89 Shows Transposable Element Diversity.</title>
        <authorList>
            <person name="Magnan C."/>
            <person name="Yu J."/>
            <person name="Chang I."/>
            <person name="Jahn E."/>
            <person name="Kanomata Y."/>
            <person name="Wu J."/>
            <person name="Zeller M."/>
            <person name="Oakes M."/>
            <person name="Baldi P."/>
            <person name="Sandmeyer S."/>
        </authorList>
    </citation>
    <scope>NUCLEOTIDE SEQUENCE [LARGE SCALE GENOMIC DNA]</scope>
    <source>
        <strain evidence="5">CLIB89</strain>
        <strain evidence="7">CLIB89(W29)</strain>
    </source>
</reference>
<dbReference type="Proteomes" id="UP000182444">
    <property type="component" value="Chromosome 1C"/>
</dbReference>
<dbReference type="Gene3D" id="2.40.70.10">
    <property type="entry name" value="Acid Proteases"/>
    <property type="match status" value="2"/>
</dbReference>
<dbReference type="PRINTS" id="PR00792">
    <property type="entry name" value="PEPSIN"/>
</dbReference>
<feature type="active site" evidence="2">
    <location>
        <position position="73"/>
    </location>
</feature>
<dbReference type="FunFam" id="2.40.70.10:FF:000102">
    <property type="entry name" value="YALI0C10923p"/>
    <property type="match status" value="1"/>
</dbReference>
<proteinExistence type="inferred from homology"/>
<dbReference type="EMBL" id="KZ859019">
    <property type="protein sequence ID" value="RDW24832.1"/>
    <property type="molecule type" value="Genomic_DNA"/>
</dbReference>
<dbReference type="SUPFAM" id="SSF50630">
    <property type="entry name" value="Acid proteases"/>
    <property type="match status" value="1"/>
</dbReference>
<dbReference type="GO" id="GO:0000324">
    <property type="term" value="C:fungal-type vacuole"/>
    <property type="evidence" value="ECO:0007669"/>
    <property type="project" value="TreeGrafter"/>
</dbReference>
<feature type="active site" evidence="2">
    <location>
        <position position="252"/>
    </location>
</feature>
<dbReference type="InterPro" id="IPR021109">
    <property type="entry name" value="Peptidase_aspartic_dom_sf"/>
</dbReference>
<feature type="domain" description="Peptidase A1" evidence="4">
    <location>
        <begin position="55"/>
        <end position="357"/>
    </location>
</feature>
<evidence type="ECO:0000313" key="5">
    <source>
        <dbReference type="EMBL" id="AOW02324.1"/>
    </source>
</evidence>